<evidence type="ECO:0000256" key="1">
    <source>
        <dbReference type="SAM" id="Phobius"/>
    </source>
</evidence>
<evidence type="ECO:0000313" key="5">
    <source>
        <dbReference type="Proteomes" id="UP000195897"/>
    </source>
</evidence>
<feature type="transmembrane region" description="Helical" evidence="1">
    <location>
        <begin position="51"/>
        <end position="74"/>
    </location>
</feature>
<dbReference type="AlphaFoldDB" id="A0A1Y4LN31"/>
<protein>
    <recommendedName>
        <fullName evidence="6">Protein-export membrane protein SecG</fullName>
    </recommendedName>
</protein>
<reference evidence="4 5" key="1">
    <citation type="submission" date="2017-04" db="EMBL/GenBank/DDBJ databases">
        <title>Function of individual gut microbiota members based on whole genome sequencing of pure cultures obtained from chicken caecum.</title>
        <authorList>
            <person name="Medvecky M."/>
            <person name="Cejkova D."/>
            <person name="Polansky O."/>
            <person name="Karasova D."/>
            <person name="Kubasova T."/>
            <person name="Cizek A."/>
            <person name="Rychlik I."/>
        </authorList>
    </citation>
    <scope>NUCLEOTIDE SEQUENCE [LARGE SCALE GENOMIC DNA]</scope>
    <source>
        <strain evidence="4">An179</strain>
        <strain evidence="5">An180</strain>
    </source>
</reference>
<dbReference type="Proteomes" id="UP000195897">
    <property type="component" value="Unassembled WGS sequence"/>
</dbReference>
<dbReference type="EMBL" id="NFKK01000018">
    <property type="protein sequence ID" value="OUP51727.1"/>
    <property type="molecule type" value="Genomic_DNA"/>
</dbReference>
<comment type="caution">
    <text evidence="3">The sequence shown here is derived from an EMBL/GenBank/DDBJ whole genome shotgun (WGS) entry which is preliminary data.</text>
</comment>
<dbReference type="STRING" id="501571.GCA_900143195_00767"/>
<evidence type="ECO:0000313" key="3">
    <source>
        <dbReference type="EMBL" id="OUP58096.1"/>
    </source>
</evidence>
<gene>
    <name evidence="3" type="ORF">B5F15_07935</name>
    <name evidence="2" type="ORF">B5F17_12125</name>
</gene>
<organism evidence="3 4">
    <name type="scientific">Butyricicoccus pullicaecorum</name>
    <dbReference type="NCBI Taxonomy" id="501571"/>
    <lineage>
        <taxon>Bacteria</taxon>
        <taxon>Bacillati</taxon>
        <taxon>Bacillota</taxon>
        <taxon>Clostridia</taxon>
        <taxon>Eubacteriales</taxon>
        <taxon>Butyricicoccaceae</taxon>
        <taxon>Butyricicoccus</taxon>
    </lineage>
</organism>
<evidence type="ECO:0008006" key="6">
    <source>
        <dbReference type="Google" id="ProtNLM"/>
    </source>
</evidence>
<name>A0A1Y4LN31_9FIRM</name>
<keyword evidence="1" id="KW-1133">Transmembrane helix</keyword>
<dbReference type="EMBL" id="NFKL01000010">
    <property type="protein sequence ID" value="OUP58096.1"/>
    <property type="molecule type" value="Genomic_DNA"/>
</dbReference>
<evidence type="ECO:0000313" key="2">
    <source>
        <dbReference type="EMBL" id="OUP51727.1"/>
    </source>
</evidence>
<proteinExistence type="predicted"/>
<keyword evidence="1" id="KW-0812">Transmembrane</keyword>
<keyword evidence="1" id="KW-0472">Membrane</keyword>
<dbReference type="RefSeq" id="WP_087374199.1">
    <property type="nucleotide sequence ID" value="NZ_NFKK01000018.1"/>
</dbReference>
<reference evidence="3" key="2">
    <citation type="journal article" date="2018" name="BMC Genomics">
        <title>Whole genome sequencing and function prediction of 133 gut anaerobes isolated from chicken caecum in pure cultures.</title>
        <authorList>
            <person name="Medvecky M."/>
            <person name="Cejkova D."/>
            <person name="Polansky O."/>
            <person name="Karasova D."/>
            <person name="Kubasova T."/>
            <person name="Cizek A."/>
            <person name="Rychlik I."/>
        </authorList>
    </citation>
    <scope>NUCLEOTIDE SEQUENCE</scope>
    <source>
        <strain evidence="3">An179</strain>
        <strain evidence="2">An180</strain>
    </source>
</reference>
<sequence length="75" mass="7870">MKLLLAVFFAAFAVCALLVIFFQMKYGRLTGPNSETAKLGTESPAAKKCRHYAVCSAAAAAVFLIAACAIGATLR</sequence>
<accession>A0A1Y4LN31</accession>
<dbReference type="Proteomes" id="UP000195326">
    <property type="component" value="Unassembled WGS sequence"/>
</dbReference>
<evidence type="ECO:0000313" key="4">
    <source>
        <dbReference type="Proteomes" id="UP000195326"/>
    </source>
</evidence>